<keyword evidence="10" id="KW-1133">Transmembrane helix</keyword>
<keyword evidence="11" id="KW-0472">Membrane</keyword>
<evidence type="ECO:0000256" key="11">
    <source>
        <dbReference type="ARBA" id="ARBA00023136"/>
    </source>
</evidence>
<dbReference type="GO" id="GO:0016567">
    <property type="term" value="P:protein ubiquitination"/>
    <property type="evidence" value="ECO:0007669"/>
    <property type="project" value="TreeGrafter"/>
</dbReference>
<dbReference type="InterPro" id="IPR001841">
    <property type="entry name" value="Znf_RING"/>
</dbReference>
<name>A0A9Q3E9K1_9BASI</name>
<accession>A0A9Q3E9K1</accession>
<dbReference type="OrthoDB" id="2495271at2759"/>
<protein>
    <recommendedName>
        <fullName evidence="3">RING-type E3 ubiquitin transferase</fullName>
        <ecNumber evidence="3">2.3.2.27</ecNumber>
    </recommendedName>
</protein>
<evidence type="ECO:0000256" key="8">
    <source>
        <dbReference type="ARBA" id="ARBA00022786"/>
    </source>
</evidence>
<keyword evidence="7 12" id="KW-0863">Zinc-finger</keyword>
<evidence type="ECO:0000256" key="10">
    <source>
        <dbReference type="ARBA" id="ARBA00022989"/>
    </source>
</evidence>
<dbReference type="PANTHER" id="PTHR45977">
    <property type="entry name" value="TARGET OF ERK KINASE MPK-1"/>
    <property type="match status" value="1"/>
</dbReference>
<evidence type="ECO:0000256" key="12">
    <source>
        <dbReference type="PROSITE-ProRule" id="PRU00175"/>
    </source>
</evidence>
<evidence type="ECO:0000256" key="7">
    <source>
        <dbReference type="ARBA" id="ARBA00022771"/>
    </source>
</evidence>
<evidence type="ECO:0000259" key="13">
    <source>
        <dbReference type="PROSITE" id="PS50089"/>
    </source>
</evidence>
<reference evidence="14" key="1">
    <citation type="submission" date="2021-03" db="EMBL/GenBank/DDBJ databases">
        <title>Draft genome sequence of rust myrtle Austropuccinia psidii MF-1, a brazilian biotype.</title>
        <authorList>
            <person name="Quecine M.C."/>
            <person name="Pachon D.M.R."/>
            <person name="Bonatelli M.L."/>
            <person name="Correr F.H."/>
            <person name="Franceschini L.M."/>
            <person name="Leite T.F."/>
            <person name="Margarido G.R.A."/>
            <person name="Almeida C.A."/>
            <person name="Ferrarezi J.A."/>
            <person name="Labate C.A."/>
        </authorList>
    </citation>
    <scope>NUCLEOTIDE SEQUENCE</scope>
    <source>
        <strain evidence="14">MF-1</strain>
    </source>
</reference>
<comment type="subcellular location">
    <subcellularLocation>
        <location evidence="2">Membrane</location>
        <topology evidence="2">Multi-pass membrane protein</topology>
    </subcellularLocation>
</comment>
<dbReference type="GO" id="GO:0008270">
    <property type="term" value="F:zinc ion binding"/>
    <property type="evidence" value="ECO:0007669"/>
    <property type="project" value="UniProtKB-KW"/>
</dbReference>
<comment type="caution">
    <text evidence="14">The sequence shown here is derived from an EMBL/GenBank/DDBJ whole genome shotgun (WGS) entry which is preliminary data.</text>
</comment>
<evidence type="ECO:0000256" key="3">
    <source>
        <dbReference type="ARBA" id="ARBA00012483"/>
    </source>
</evidence>
<feature type="domain" description="RING-type" evidence="13">
    <location>
        <begin position="80"/>
        <end position="123"/>
    </location>
</feature>
<dbReference type="EMBL" id="AVOT02025771">
    <property type="protein sequence ID" value="MBW0517234.1"/>
    <property type="molecule type" value="Genomic_DNA"/>
</dbReference>
<organism evidence="14 15">
    <name type="scientific">Austropuccinia psidii MF-1</name>
    <dbReference type="NCBI Taxonomy" id="1389203"/>
    <lineage>
        <taxon>Eukaryota</taxon>
        <taxon>Fungi</taxon>
        <taxon>Dikarya</taxon>
        <taxon>Basidiomycota</taxon>
        <taxon>Pucciniomycotina</taxon>
        <taxon>Pucciniomycetes</taxon>
        <taxon>Pucciniales</taxon>
        <taxon>Sphaerophragmiaceae</taxon>
        <taxon>Austropuccinia</taxon>
    </lineage>
</organism>
<dbReference type="InterPro" id="IPR013083">
    <property type="entry name" value="Znf_RING/FYVE/PHD"/>
</dbReference>
<evidence type="ECO:0000256" key="9">
    <source>
        <dbReference type="ARBA" id="ARBA00022833"/>
    </source>
</evidence>
<dbReference type="GO" id="GO:0061630">
    <property type="term" value="F:ubiquitin protein ligase activity"/>
    <property type="evidence" value="ECO:0007669"/>
    <property type="project" value="UniProtKB-EC"/>
</dbReference>
<dbReference type="PANTHER" id="PTHR45977:SF4">
    <property type="entry name" value="RING-TYPE DOMAIN-CONTAINING PROTEIN"/>
    <property type="match status" value="1"/>
</dbReference>
<comment type="catalytic activity">
    <reaction evidence="1">
        <text>S-ubiquitinyl-[E2 ubiquitin-conjugating enzyme]-L-cysteine + [acceptor protein]-L-lysine = [E2 ubiquitin-conjugating enzyme]-L-cysteine + N(6)-ubiquitinyl-[acceptor protein]-L-lysine.</text>
        <dbReference type="EC" id="2.3.2.27"/>
    </reaction>
</comment>
<evidence type="ECO:0000313" key="14">
    <source>
        <dbReference type="EMBL" id="MBW0517234.1"/>
    </source>
</evidence>
<keyword evidence="5" id="KW-0812">Transmembrane</keyword>
<gene>
    <name evidence="14" type="ORF">O181_056949</name>
</gene>
<proteinExistence type="predicted"/>
<keyword evidence="9" id="KW-0862">Zinc</keyword>
<dbReference type="Proteomes" id="UP000765509">
    <property type="component" value="Unassembled WGS sequence"/>
</dbReference>
<dbReference type="GO" id="GO:0006511">
    <property type="term" value="P:ubiquitin-dependent protein catabolic process"/>
    <property type="evidence" value="ECO:0007669"/>
    <property type="project" value="TreeGrafter"/>
</dbReference>
<dbReference type="GO" id="GO:0016020">
    <property type="term" value="C:membrane"/>
    <property type="evidence" value="ECO:0007669"/>
    <property type="project" value="UniProtKB-SubCell"/>
</dbReference>
<evidence type="ECO:0000313" key="15">
    <source>
        <dbReference type="Proteomes" id="UP000765509"/>
    </source>
</evidence>
<dbReference type="SUPFAM" id="SSF57850">
    <property type="entry name" value="RING/U-box"/>
    <property type="match status" value="1"/>
</dbReference>
<evidence type="ECO:0000256" key="5">
    <source>
        <dbReference type="ARBA" id="ARBA00022692"/>
    </source>
</evidence>
<dbReference type="Gene3D" id="3.30.40.10">
    <property type="entry name" value="Zinc/RING finger domain, C3HC4 (zinc finger)"/>
    <property type="match status" value="1"/>
</dbReference>
<evidence type="ECO:0000256" key="1">
    <source>
        <dbReference type="ARBA" id="ARBA00000900"/>
    </source>
</evidence>
<keyword evidence="6" id="KW-0479">Metal-binding</keyword>
<evidence type="ECO:0000256" key="6">
    <source>
        <dbReference type="ARBA" id="ARBA00022723"/>
    </source>
</evidence>
<dbReference type="AlphaFoldDB" id="A0A9Q3E9K1"/>
<dbReference type="Pfam" id="PF13639">
    <property type="entry name" value="zf-RING_2"/>
    <property type="match status" value="1"/>
</dbReference>
<sequence>MNPSQEGLNPSSISSGFLPYSAPWAAPTSPSFDALFRIMAQTQCRQQEIPSPDIDQTLASIGRTLLHPPLSTHSNFPINCEMCLEEYNADDVVVVLPCHPTHHFHKACLKRWFMRRFNCPLCRRKFA</sequence>
<keyword evidence="4" id="KW-0808">Transferase</keyword>
<evidence type="ECO:0000256" key="4">
    <source>
        <dbReference type="ARBA" id="ARBA00022679"/>
    </source>
</evidence>
<evidence type="ECO:0000256" key="2">
    <source>
        <dbReference type="ARBA" id="ARBA00004141"/>
    </source>
</evidence>
<dbReference type="PROSITE" id="PS50089">
    <property type="entry name" value="ZF_RING_2"/>
    <property type="match status" value="1"/>
</dbReference>
<keyword evidence="8" id="KW-0833">Ubl conjugation pathway</keyword>
<dbReference type="EC" id="2.3.2.27" evidence="3"/>
<dbReference type="SMART" id="SM00184">
    <property type="entry name" value="RING"/>
    <property type="match status" value="1"/>
</dbReference>
<keyword evidence="15" id="KW-1185">Reference proteome</keyword>